<feature type="transmembrane region" description="Helical" evidence="1">
    <location>
        <begin position="15"/>
        <end position="37"/>
    </location>
</feature>
<organism evidence="2 3">
    <name type="scientific">Striga asiatica</name>
    <name type="common">Asiatic witchweed</name>
    <name type="synonym">Buchnera asiatica</name>
    <dbReference type="NCBI Taxonomy" id="4170"/>
    <lineage>
        <taxon>Eukaryota</taxon>
        <taxon>Viridiplantae</taxon>
        <taxon>Streptophyta</taxon>
        <taxon>Embryophyta</taxon>
        <taxon>Tracheophyta</taxon>
        <taxon>Spermatophyta</taxon>
        <taxon>Magnoliopsida</taxon>
        <taxon>eudicotyledons</taxon>
        <taxon>Gunneridae</taxon>
        <taxon>Pentapetalae</taxon>
        <taxon>asterids</taxon>
        <taxon>lamiids</taxon>
        <taxon>Lamiales</taxon>
        <taxon>Orobanchaceae</taxon>
        <taxon>Buchnereae</taxon>
        <taxon>Striga</taxon>
    </lineage>
</organism>
<keyword evidence="1" id="KW-1133">Transmembrane helix</keyword>
<dbReference type="EMBL" id="BKCP01001669">
    <property type="protein sequence ID" value="GER27298.1"/>
    <property type="molecule type" value="Genomic_DNA"/>
</dbReference>
<evidence type="ECO:0000313" key="3">
    <source>
        <dbReference type="Proteomes" id="UP000325081"/>
    </source>
</evidence>
<keyword evidence="1" id="KW-0812">Transmembrane</keyword>
<protein>
    <submittedName>
        <fullName evidence="2">Tetratricopeptide repeat protein</fullName>
    </submittedName>
</protein>
<sequence>MEKNLYRPTSTTSPINLATTITTITCMKTFSILSIFIRSYSHNNPLPPPFRPHQSHILLSTTATSATISLFGAPSSPFSVQFRSTQISLLRNRFTTETLSASRSPSSYSTIVVGDME</sequence>
<name>A0A5A7P4B3_STRAF</name>
<accession>A0A5A7P4B3</accession>
<keyword evidence="1" id="KW-0472">Membrane</keyword>
<keyword evidence="3" id="KW-1185">Reference proteome</keyword>
<reference evidence="3" key="1">
    <citation type="journal article" date="2019" name="Curr. Biol.">
        <title>Genome Sequence of Striga asiatica Provides Insight into the Evolution of Plant Parasitism.</title>
        <authorList>
            <person name="Yoshida S."/>
            <person name="Kim S."/>
            <person name="Wafula E.K."/>
            <person name="Tanskanen J."/>
            <person name="Kim Y.M."/>
            <person name="Honaas L."/>
            <person name="Yang Z."/>
            <person name="Spallek T."/>
            <person name="Conn C.E."/>
            <person name="Ichihashi Y."/>
            <person name="Cheong K."/>
            <person name="Cui S."/>
            <person name="Der J.P."/>
            <person name="Gundlach H."/>
            <person name="Jiao Y."/>
            <person name="Hori C."/>
            <person name="Ishida J.K."/>
            <person name="Kasahara H."/>
            <person name="Kiba T."/>
            <person name="Kim M.S."/>
            <person name="Koo N."/>
            <person name="Laohavisit A."/>
            <person name="Lee Y.H."/>
            <person name="Lumba S."/>
            <person name="McCourt P."/>
            <person name="Mortimer J.C."/>
            <person name="Mutuku J.M."/>
            <person name="Nomura T."/>
            <person name="Sasaki-Sekimoto Y."/>
            <person name="Seto Y."/>
            <person name="Wang Y."/>
            <person name="Wakatake T."/>
            <person name="Sakakibara H."/>
            <person name="Demura T."/>
            <person name="Yamaguchi S."/>
            <person name="Yoneyama K."/>
            <person name="Manabe R.I."/>
            <person name="Nelson D.C."/>
            <person name="Schulman A.H."/>
            <person name="Timko M.P."/>
            <person name="dePamphilis C.W."/>
            <person name="Choi D."/>
            <person name="Shirasu K."/>
        </authorList>
    </citation>
    <scope>NUCLEOTIDE SEQUENCE [LARGE SCALE GENOMIC DNA]</scope>
    <source>
        <strain evidence="3">cv. UVA1</strain>
    </source>
</reference>
<comment type="caution">
    <text evidence="2">The sequence shown here is derived from an EMBL/GenBank/DDBJ whole genome shotgun (WGS) entry which is preliminary data.</text>
</comment>
<dbReference type="AlphaFoldDB" id="A0A5A7P4B3"/>
<evidence type="ECO:0000313" key="2">
    <source>
        <dbReference type="EMBL" id="GER27298.1"/>
    </source>
</evidence>
<evidence type="ECO:0000256" key="1">
    <source>
        <dbReference type="SAM" id="Phobius"/>
    </source>
</evidence>
<dbReference type="Proteomes" id="UP000325081">
    <property type="component" value="Unassembled WGS sequence"/>
</dbReference>
<proteinExistence type="predicted"/>
<gene>
    <name evidence="2" type="ORF">STAS_03007</name>
</gene>